<feature type="binding site" evidence="3">
    <location>
        <position position="101"/>
    </location>
    <ligand>
        <name>Zn(2+)</name>
        <dbReference type="ChEBI" id="CHEBI:29105"/>
        <label>1</label>
    </ligand>
</feature>
<reference evidence="5 6" key="1">
    <citation type="submission" date="2018-03" db="EMBL/GenBank/DDBJ databases">
        <title>Alkalicoccus saliphilus sp. nov., isolated from a mineral pool.</title>
        <authorList>
            <person name="Zhao B."/>
        </authorList>
    </citation>
    <scope>NUCLEOTIDE SEQUENCE [LARGE SCALE GENOMIC DNA]</scope>
    <source>
        <strain evidence="5 6">6AG</strain>
    </source>
</reference>
<comment type="cofactor">
    <cofactor evidence="3">
        <name>Zn(2+)</name>
        <dbReference type="ChEBI" id="CHEBI:29105"/>
    </cofactor>
    <text evidence="3">Binds 2 Zn(2+) ions per subunit.</text>
</comment>
<dbReference type="NCBIfam" id="NF006771">
    <property type="entry name" value="PRK09290.1-5"/>
    <property type="match status" value="1"/>
</dbReference>
<dbReference type="NCBIfam" id="TIGR01879">
    <property type="entry name" value="hydantase"/>
    <property type="match status" value="1"/>
</dbReference>
<dbReference type="EMBL" id="PZJJ01000007">
    <property type="protein sequence ID" value="PTL39369.1"/>
    <property type="molecule type" value="Genomic_DNA"/>
</dbReference>
<gene>
    <name evidence="5" type="ORF">C6Y45_05950</name>
</gene>
<sequence>MKDFSLEFYEQLVEGYDSVLDRDGISGERTAHRLAALCAIGLTDQQGSHRLAFSKEEKEAKLLVQYWMEKAGMIVRTDGAGNVIGRIEGTASEKTVLCGSHVDTVPNGGHFDGALGVIAAIEVAEAWQEAGYVPEKSYEAIVFSDEEGARFHGGMTGSKAFMGELEEEKETKRIDIYGKSFEEVMKENGLTMESVVSAGADLSRYDSYMEVHIEQGKELEKLNQSTGIVTGIAGPAWLKLRFKGEAGHAGNTPMNDRKDALAAAGAFVSSLTQLPAKASSTAVATVGELNVFPNGVNVIPGEVTCTVDVRDIQVKTREKLLKKITSLLEEIEKSWGVSIEKEVSMKIDPVPADKDLQKTAAEILGAEAVYLPSGAAHDAMIIGRYLPMAMLFTKSRDGISHNPKEWSALKDCMNTIHVLKKMIEKRCSVTEQR</sequence>
<dbReference type="PANTHER" id="PTHR32494:SF5">
    <property type="entry name" value="ALLANTOATE AMIDOHYDROLASE"/>
    <property type="match status" value="1"/>
</dbReference>
<dbReference type="Proteomes" id="UP000240509">
    <property type="component" value="Unassembled WGS sequence"/>
</dbReference>
<keyword evidence="6" id="KW-1185">Reference proteome</keyword>
<comment type="caution">
    <text evidence="5">The sequence shown here is derived from an EMBL/GenBank/DDBJ whole genome shotgun (WGS) entry which is preliminary data.</text>
</comment>
<feature type="binding site" evidence="3">
    <location>
        <position position="112"/>
    </location>
    <ligand>
        <name>Zn(2+)</name>
        <dbReference type="ChEBI" id="CHEBI:29105"/>
        <label>1</label>
    </ligand>
</feature>
<name>A0A2T4U7J0_9BACI</name>
<dbReference type="AlphaFoldDB" id="A0A2T4U7J0"/>
<keyword evidence="3" id="KW-0479">Metal-binding</keyword>
<dbReference type="RefSeq" id="WP_107584243.1">
    <property type="nucleotide sequence ID" value="NZ_PZJJ01000007.1"/>
</dbReference>
<evidence type="ECO:0000256" key="3">
    <source>
        <dbReference type="PIRSR" id="PIRSR001235-1"/>
    </source>
</evidence>
<evidence type="ECO:0000259" key="4">
    <source>
        <dbReference type="Pfam" id="PF07687"/>
    </source>
</evidence>
<evidence type="ECO:0000313" key="6">
    <source>
        <dbReference type="Proteomes" id="UP000240509"/>
    </source>
</evidence>
<protein>
    <submittedName>
        <fullName evidence="5">Zn-dependent hydrolase</fullName>
    </submittedName>
</protein>
<feature type="binding site" evidence="3">
    <location>
        <position position="212"/>
    </location>
    <ligand>
        <name>Zn(2+)</name>
        <dbReference type="ChEBI" id="CHEBI:29105"/>
        <label>1</label>
    </ligand>
</feature>
<dbReference type="InterPro" id="IPR010158">
    <property type="entry name" value="Amidase_Cbmase"/>
</dbReference>
<dbReference type="PANTHER" id="PTHR32494">
    <property type="entry name" value="ALLANTOATE DEIMINASE-RELATED"/>
    <property type="match status" value="1"/>
</dbReference>
<dbReference type="GO" id="GO:0016813">
    <property type="term" value="F:hydrolase activity, acting on carbon-nitrogen (but not peptide) bonds, in linear amidines"/>
    <property type="evidence" value="ECO:0007669"/>
    <property type="project" value="InterPro"/>
</dbReference>
<feature type="binding site" evidence="3">
    <location>
        <position position="147"/>
    </location>
    <ligand>
        <name>Zn(2+)</name>
        <dbReference type="ChEBI" id="CHEBI:29105"/>
        <label>2</label>
    </ligand>
</feature>
<dbReference type="Gene3D" id="3.30.70.360">
    <property type="match status" value="1"/>
</dbReference>
<dbReference type="Pfam" id="PF07687">
    <property type="entry name" value="M20_dimer"/>
    <property type="match status" value="1"/>
</dbReference>
<organism evidence="5 6">
    <name type="scientific">Alkalicoccus saliphilus</name>
    <dbReference type="NCBI Taxonomy" id="200989"/>
    <lineage>
        <taxon>Bacteria</taxon>
        <taxon>Bacillati</taxon>
        <taxon>Bacillota</taxon>
        <taxon>Bacilli</taxon>
        <taxon>Bacillales</taxon>
        <taxon>Bacillaceae</taxon>
        <taxon>Alkalicoccus</taxon>
    </lineage>
</organism>
<dbReference type="InterPro" id="IPR011650">
    <property type="entry name" value="Peptidase_M20_dimer"/>
</dbReference>
<dbReference type="Gene3D" id="3.40.630.10">
    <property type="entry name" value="Zn peptidases"/>
    <property type="match status" value="1"/>
</dbReference>
<dbReference type="InterPro" id="IPR036264">
    <property type="entry name" value="Bact_exopeptidase_dim_dom"/>
</dbReference>
<evidence type="ECO:0000256" key="1">
    <source>
        <dbReference type="ARBA" id="ARBA00006153"/>
    </source>
</evidence>
<dbReference type="Pfam" id="PF01546">
    <property type="entry name" value="Peptidase_M20"/>
    <property type="match status" value="1"/>
</dbReference>
<dbReference type="OrthoDB" id="9808195at2"/>
<feature type="binding site" evidence="3">
    <location>
        <position position="112"/>
    </location>
    <ligand>
        <name>Zn(2+)</name>
        <dbReference type="ChEBI" id="CHEBI:29105"/>
        <label>2</label>
    </ligand>
</feature>
<feature type="binding site" evidence="3">
    <location>
        <position position="401"/>
    </location>
    <ligand>
        <name>Zn(2+)</name>
        <dbReference type="ChEBI" id="CHEBI:29105"/>
        <label>2</label>
    </ligand>
</feature>
<accession>A0A2T4U7J0</accession>
<evidence type="ECO:0000313" key="5">
    <source>
        <dbReference type="EMBL" id="PTL39369.1"/>
    </source>
</evidence>
<dbReference type="InterPro" id="IPR002933">
    <property type="entry name" value="Peptidase_M20"/>
</dbReference>
<dbReference type="GO" id="GO:0046872">
    <property type="term" value="F:metal ion binding"/>
    <property type="evidence" value="ECO:0007669"/>
    <property type="project" value="UniProtKB-KW"/>
</dbReference>
<keyword evidence="3" id="KW-0862">Zinc</keyword>
<proteinExistence type="inferred from homology"/>
<dbReference type="CDD" id="cd03884">
    <property type="entry name" value="M20_bAS"/>
    <property type="match status" value="1"/>
</dbReference>
<feature type="domain" description="Peptidase M20 dimerisation" evidence="4">
    <location>
        <begin position="231"/>
        <end position="334"/>
    </location>
</feature>
<dbReference type="SUPFAM" id="SSF53187">
    <property type="entry name" value="Zn-dependent exopeptidases"/>
    <property type="match status" value="1"/>
</dbReference>
<evidence type="ECO:0000256" key="2">
    <source>
        <dbReference type="ARBA" id="ARBA00022801"/>
    </source>
</evidence>
<keyword evidence="2 5" id="KW-0378">Hydrolase</keyword>
<dbReference type="PIRSF" id="PIRSF001235">
    <property type="entry name" value="Amidase_carbamoylase"/>
    <property type="match status" value="1"/>
</dbReference>
<dbReference type="SUPFAM" id="SSF55031">
    <property type="entry name" value="Bacterial exopeptidase dimerisation domain"/>
    <property type="match status" value="1"/>
</dbReference>
<comment type="similarity">
    <text evidence="1">Belongs to the peptidase M20 family.</text>
</comment>